<name>A0A3A5M5S6_9MICC</name>
<reference evidence="6 7" key="1">
    <citation type="submission" date="2018-09" db="EMBL/GenBank/DDBJ databases">
        <title>Novel species of Arthrobacter.</title>
        <authorList>
            <person name="Liu Q."/>
            <person name="Xin Y.-H."/>
        </authorList>
    </citation>
    <scope>NUCLEOTIDE SEQUENCE [LARGE SCALE GENOMIC DNA]</scope>
    <source>
        <strain evidence="6 7">Hz2</strain>
    </source>
</reference>
<dbReference type="AlphaFoldDB" id="A0A3A5M5S6"/>
<evidence type="ECO:0000256" key="3">
    <source>
        <dbReference type="SAM" id="MobiDB-lite"/>
    </source>
</evidence>
<feature type="compositionally biased region" description="Basic and acidic residues" evidence="3">
    <location>
        <begin position="25"/>
        <end position="36"/>
    </location>
</feature>
<feature type="region of interest" description="Disordered" evidence="3">
    <location>
        <begin position="1"/>
        <end position="41"/>
    </location>
</feature>
<dbReference type="GO" id="GO:1901137">
    <property type="term" value="P:carbohydrate derivative biosynthetic process"/>
    <property type="evidence" value="ECO:0007669"/>
    <property type="project" value="UniProtKB-ARBA"/>
</dbReference>
<comment type="caution">
    <text evidence="6">The sequence shown here is derived from an EMBL/GenBank/DDBJ whole genome shotgun (WGS) entry which is preliminary data.</text>
</comment>
<dbReference type="Pfam" id="PF13439">
    <property type="entry name" value="Glyco_transf_4"/>
    <property type="match status" value="1"/>
</dbReference>
<dbReference type="GO" id="GO:0016757">
    <property type="term" value="F:glycosyltransferase activity"/>
    <property type="evidence" value="ECO:0007669"/>
    <property type="project" value="UniProtKB-KW"/>
</dbReference>
<accession>A0A3A5M5S6</accession>
<dbReference type="InterPro" id="IPR050194">
    <property type="entry name" value="Glycosyltransferase_grp1"/>
</dbReference>
<evidence type="ECO:0000256" key="1">
    <source>
        <dbReference type="ARBA" id="ARBA00022676"/>
    </source>
</evidence>
<keyword evidence="1" id="KW-0328">Glycosyltransferase</keyword>
<dbReference type="SUPFAM" id="SSF53756">
    <property type="entry name" value="UDP-Glycosyltransferase/glycogen phosphorylase"/>
    <property type="match status" value="1"/>
</dbReference>
<evidence type="ECO:0000313" key="7">
    <source>
        <dbReference type="Proteomes" id="UP000272560"/>
    </source>
</evidence>
<dbReference type="InterPro" id="IPR028098">
    <property type="entry name" value="Glyco_trans_4-like_N"/>
</dbReference>
<dbReference type="Proteomes" id="UP000272560">
    <property type="component" value="Unassembled WGS sequence"/>
</dbReference>
<protein>
    <submittedName>
        <fullName evidence="6">Glycosyltransferase</fullName>
    </submittedName>
</protein>
<keyword evidence="7" id="KW-1185">Reference proteome</keyword>
<dbReference type="PANTHER" id="PTHR45947">
    <property type="entry name" value="SULFOQUINOVOSYL TRANSFERASE SQD2"/>
    <property type="match status" value="1"/>
</dbReference>
<feature type="domain" description="Glycosyl transferase family 1" evidence="4">
    <location>
        <begin position="227"/>
        <end position="389"/>
    </location>
</feature>
<gene>
    <name evidence="6" type="ORF">D6T63_06830</name>
</gene>
<evidence type="ECO:0000259" key="5">
    <source>
        <dbReference type="Pfam" id="PF13439"/>
    </source>
</evidence>
<evidence type="ECO:0000313" key="6">
    <source>
        <dbReference type="EMBL" id="RJT80911.1"/>
    </source>
</evidence>
<dbReference type="PANTHER" id="PTHR45947:SF14">
    <property type="entry name" value="SLL1723 PROTEIN"/>
    <property type="match status" value="1"/>
</dbReference>
<dbReference type="Pfam" id="PF00534">
    <property type="entry name" value="Glycos_transf_1"/>
    <property type="match status" value="1"/>
</dbReference>
<keyword evidence="2 6" id="KW-0808">Transferase</keyword>
<dbReference type="InterPro" id="IPR001296">
    <property type="entry name" value="Glyco_trans_1"/>
</dbReference>
<evidence type="ECO:0000256" key="2">
    <source>
        <dbReference type="ARBA" id="ARBA00022679"/>
    </source>
</evidence>
<feature type="domain" description="Glycosyltransferase subfamily 4-like N-terminal" evidence="5">
    <location>
        <begin position="104"/>
        <end position="218"/>
    </location>
</feature>
<dbReference type="EMBL" id="QZVT01000003">
    <property type="protein sequence ID" value="RJT80911.1"/>
    <property type="molecule type" value="Genomic_DNA"/>
</dbReference>
<sequence>MQTIRATPTDHSRKPPQGPPPSRKPPIETDRAEEPGNRTIETHGPTRIVLIWKATWLSASETFVRNQQAGLRRFKPQAVGLQKVESGISSREDYVLYHNDFLGRIARRLIGYGFPSVRIKRALDNSQASVIHSHFGPDSIIISQYATAANIPHIVTLHGNDVTGMANGKAPRAILYKIRLRRTLNRATRVVAISDFIYGRAVELGAPPNKTVRHYIGIPLLPTGAPDEKMTDVVFIGRLVEKKGVSDLLSALAALPAAYDDIKVKIIGDGPLRSELEKQSRVLPMSVTFLGRLSPSESMDHLRKSRIFAGPSKTAANGDAEGLGMVFLEAASAGIPVVAYAHGGVPEAVMHGRTGYLAREGDVKQLSAYIEKLLTDREQAFEFGMAGQKMVEERFDILKQTPDLEKIYEETAKW</sequence>
<dbReference type="Gene3D" id="3.40.50.2000">
    <property type="entry name" value="Glycogen Phosphorylase B"/>
    <property type="match status" value="2"/>
</dbReference>
<evidence type="ECO:0000259" key="4">
    <source>
        <dbReference type="Pfam" id="PF00534"/>
    </source>
</evidence>
<organism evidence="6 7">
    <name type="scientific">Arthrobacter cheniae</name>
    <dbReference type="NCBI Taxonomy" id="1258888"/>
    <lineage>
        <taxon>Bacteria</taxon>
        <taxon>Bacillati</taxon>
        <taxon>Actinomycetota</taxon>
        <taxon>Actinomycetes</taxon>
        <taxon>Micrococcales</taxon>
        <taxon>Micrococcaceae</taxon>
        <taxon>Arthrobacter</taxon>
    </lineage>
</organism>
<proteinExistence type="predicted"/>